<proteinExistence type="predicted"/>
<protein>
    <submittedName>
        <fullName evidence="1">Uncharacterized protein</fullName>
    </submittedName>
</protein>
<reference evidence="2" key="2">
    <citation type="submission" date="2016-02" db="EMBL/GenBank/DDBJ databases">
        <title>Draft genome sequence of five rapidly growing Mycobacterium species.</title>
        <authorList>
            <person name="Katahira K."/>
            <person name="Gotou Y."/>
            <person name="Iida K."/>
            <person name="Ogura Y."/>
            <person name="Hayashi T."/>
        </authorList>
    </citation>
    <scope>NUCLEOTIDE SEQUENCE [LARGE SCALE GENOMIC DNA]</scope>
    <source>
        <strain evidence="2">JCM15298</strain>
    </source>
</reference>
<name>A0A100W805_MYCCR</name>
<dbReference type="EMBL" id="BCSY01000008">
    <property type="protein sequence ID" value="GAS93204.1"/>
    <property type="molecule type" value="Genomic_DNA"/>
</dbReference>
<reference evidence="2" key="1">
    <citation type="journal article" date="2016" name="Genome Announc.">
        <title>Draft Genome Sequences of Five Rapidly Growing Mycobacterium Species, M. thermoresistibile, M. fortuitum subsp. acetamidolyticum, M. canariasense, M. brisbanense, and M. novocastrense.</title>
        <authorList>
            <person name="Katahira K."/>
            <person name="Ogura Y."/>
            <person name="Gotoh Y."/>
            <person name="Hayashi T."/>
        </authorList>
    </citation>
    <scope>NUCLEOTIDE SEQUENCE [LARGE SCALE GENOMIC DNA]</scope>
    <source>
        <strain evidence="2">JCM15298</strain>
    </source>
</reference>
<dbReference type="Proteomes" id="UP000069443">
    <property type="component" value="Unassembled WGS sequence"/>
</dbReference>
<dbReference type="AlphaFoldDB" id="A0A100W805"/>
<gene>
    <name evidence="1" type="ORF">RMCC_0170</name>
</gene>
<comment type="caution">
    <text evidence="1">The sequence shown here is derived from an EMBL/GenBank/DDBJ whole genome shotgun (WGS) entry which is preliminary data.</text>
</comment>
<keyword evidence="2" id="KW-1185">Reference proteome</keyword>
<evidence type="ECO:0000313" key="2">
    <source>
        <dbReference type="Proteomes" id="UP000069443"/>
    </source>
</evidence>
<accession>A0A100W805</accession>
<sequence>MGAGEPRAGFEPAADTAYKAAALAGLSYRGVLSRLAAGADTFDALIVGGRYPAVVPR</sequence>
<evidence type="ECO:0000313" key="1">
    <source>
        <dbReference type="EMBL" id="GAS93204.1"/>
    </source>
</evidence>
<organism evidence="1 2">
    <name type="scientific">Mycolicibacterium canariasense</name>
    <name type="common">Mycobacterium canariasense</name>
    <dbReference type="NCBI Taxonomy" id="228230"/>
    <lineage>
        <taxon>Bacteria</taxon>
        <taxon>Bacillati</taxon>
        <taxon>Actinomycetota</taxon>
        <taxon>Actinomycetes</taxon>
        <taxon>Mycobacteriales</taxon>
        <taxon>Mycobacteriaceae</taxon>
        <taxon>Mycolicibacterium</taxon>
    </lineage>
</organism>